<gene>
    <name evidence="2" type="ORF">FB388_1275</name>
</gene>
<evidence type="ECO:0000256" key="1">
    <source>
        <dbReference type="SAM" id="MobiDB-lite"/>
    </source>
</evidence>
<protein>
    <submittedName>
        <fullName evidence="2">Uncharacterized protein</fullName>
    </submittedName>
</protein>
<dbReference type="OrthoDB" id="166850at2"/>
<dbReference type="EMBL" id="VFPH01000001">
    <property type="protein sequence ID" value="TQM43917.1"/>
    <property type="molecule type" value="Genomic_DNA"/>
</dbReference>
<evidence type="ECO:0000313" key="3">
    <source>
        <dbReference type="Proteomes" id="UP000319818"/>
    </source>
</evidence>
<sequence length="148" mass="16539">MIETPLDLLVARMRQLRQSVREPTLEHLSRHAQRLGLSLPPQTLSPILRGDRIPRWGTVRGFVLACEQQMKTHRLDVEAQLLDLATWRALWEATRRTAPSSGGPEPTPAPWKRADRAGPHVVIRDSTGVVHGDNAVVNIAVDIRNEGL</sequence>
<comment type="caution">
    <text evidence="2">The sequence shown here is derived from an EMBL/GenBank/DDBJ whole genome shotgun (WGS) entry which is preliminary data.</text>
</comment>
<reference evidence="2 3" key="1">
    <citation type="submission" date="2019-06" db="EMBL/GenBank/DDBJ databases">
        <title>Sequencing the genomes of 1000 actinobacteria strains.</title>
        <authorList>
            <person name="Klenk H.-P."/>
        </authorList>
    </citation>
    <scope>NUCLEOTIDE SEQUENCE [LARGE SCALE GENOMIC DNA]</scope>
    <source>
        <strain evidence="2 3">DSM 45511</strain>
    </source>
</reference>
<dbReference type="Proteomes" id="UP000319818">
    <property type="component" value="Unassembled WGS sequence"/>
</dbReference>
<name>A0A543GCV5_9PSEU</name>
<evidence type="ECO:0000313" key="2">
    <source>
        <dbReference type="EMBL" id="TQM43917.1"/>
    </source>
</evidence>
<proteinExistence type="predicted"/>
<organism evidence="2 3">
    <name type="scientific">Pseudonocardia cypriaca</name>
    <dbReference type="NCBI Taxonomy" id="882449"/>
    <lineage>
        <taxon>Bacteria</taxon>
        <taxon>Bacillati</taxon>
        <taxon>Actinomycetota</taxon>
        <taxon>Actinomycetes</taxon>
        <taxon>Pseudonocardiales</taxon>
        <taxon>Pseudonocardiaceae</taxon>
        <taxon>Pseudonocardia</taxon>
    </lineage>
</organism>
<dbReference type="RefSeq" id="WP_142098155.1">
    <property type="nucleotide sequence ID" value="NZ_VFPH01000001.1"/>
</dbReference>
<accession>A0A543GCV5</accession>
<dbReference type="AlphaFoldDB" id="A0A543GCV5"/>
<feature type="region of interest" description="Disordered" evidence="1">
    <location>
        <begin position="95"/>
        <end position="118"/>
    </location>
</feature>
<keyword evidence="3" id="KW-1185">Reference proteome</keyword>